<feature type="compositionally biased region" description="Basic residues" evidence="1">
    <location>
        <begin position="343"/>
        <end position="363"/>
    </location>
</feature>
<dbReference type="Proteomes" id="UP001174694">
    <property type="component" value="Unassembled WGS sequence"/>
</dbReference>
<gene>
    <name evidence="2" type="ORF">NKR23_g4981</name>
</gene>
<dbReference type="EMBL" id="JANBVO010000012">
    <property type="protein sequence ID" value="KAJ9148592.1"/>
    <property type="molecule type" value="Genomic_DNA"/>
</dbReference>
<reference evidence="2" key="1">
    <citation type="submission" date="2022-07" db="EMBL/GenBank/DDBJ databases">
        <title>Fungi with potential for degradation of polypropylene.</title>
        <authorList>
            <person name="Gostincar C."/>
        </authorList>
    </citation>
    <scope>NUCLEOTIDE SEQUENCE</scope>
    <source>
        <strain evidence="2">EXF-13308</strain>
    </source>
</reference>
<accession>A0AA38VRF1</accession>
<comment type="caution">
    <text evidence="2">The sequence shown here is derived from an EMBL/GenBank/DDBJ whole genome shotgun (WGS) entry which is preliminary data.</text>
</comment>
<evidence type="ECO:0000313" key="3">
    <source>
        <dbReference type="Proteomes" id="UP001174694"/>
    </source>
</evidence>
<evidence type="ECO:0000256" key="1">
    <source>
        <dbReference type="SAM" id="MobiDB-lite"/>
    </source>
</evidence>
<protein>
    <submittedName>
        <fullName evidence="2">Uncharacterized protein</fullName>
    </submittedName>
</protein>
<feature type="compositionally biased region" description="Acidic residues" evidence="1">
    <location>
        <begin position="323"/>
        <end position="339"/>
    </location>
</feature>
<keyword evidence="3" id="KW-1185">Reference proteome</keyword>
<feature type="region of interest" description="Disordered" evidence="1">
    <location>
        <begin position="311"/>
        <end position="374"/>
    </location>
</feature>
<feature type="compositionally biased region" description="Basic and acidic residues" evidence="1">
    <location>
        <begin position="311"/>
        <end position="322"/>
    </location>
</feature>
<sequence>MSEFKPRPEPPVLKWKGFTLCETVFSVKGILPVEGSRLRELFDPSTLRLHRDRMAAIQDAEILFNKIFFDAQLRHYGIEFKKSLPKDELELLLRDAVLSGKCNTVPQGVISLQQAMRRDYQPLFDTWKKEAAAWDADKKRRDDDEAWNRLQTPSERARVDFDRFLELYFLTDGKPDASKTPEPLTLYGNRDRWMLHAKAERVPGLYTLPTCAKARAEKRDAEWSSAMDGHRQFVAKAAAKKPGKTFDLSACRGSYIVRCETLSSGWNAKDMTIDITDGESDNMLEADFDFAIYEGAMVLSQSQAALERLVEANDDESSKNDSDSGDDSEGDSGEDTEEDEKMRRRPGKRKAAPTRRGPGRPKKQVKEGKPKGVGRRVFIRMRGGETSEGQIYPEPKEGYLDFTDNACVSFKGVVGIPFAGSNVQLEGFKVSDVAENSSHSWSEFSESAYEHTRVSRWV</sequence>
<name>A0AA38VRF1_9PEZI</name>
<evidence type="ECO:0000313" key="2">
    <source>
        <dbReference type="EMBL" id="KAJ9148592.1"/>
    </source>
</evidence>
<dbReference type="AlphaFoldDB" id="A0AA38VRF1"/>
<proteinExistence type="predicted"/>
<organism evidence="2 3">
    <name type="scientific">Pleurostoma richardsiae</name>
    <dbReference type="NCBI Taxonomy" id="41990"/>
    <lineage>
        <taxon>Eukaryota</taxon>
        <taxon>Fungi</taxon>
        <taxon>Dikarya</taxon>
        <taxon>Ascomycota</taxon>
        <taxon>Pezizomycotina</taxon>
        <taxon>Sordariomycetes</taxon>
        <taxon>Sordariomycetidae</taxon>
        <taxon>Calosphaeriales</taxon>
        <taxon>Pleurostomataceae</taxon>
        <taxon>Pleurostoma</taxon>
    </lineage>
</organism>